<dbReference type="EMBL" id="KZ992571">
    <property type="protein sequence ID" value="RKP08773.1"/>
    <property type="molecule type" value="Genomic_DNA"/>
</dbReference>
<dbReference type="SUPFAM" id="SSF51735">
    <property type="entry name" value="NAD(P)-binding Rossmann-fold domains"/>
    <property type="match status" value="1"/>
</dbReference>
<evidence type="ECO:0000256" key="4">
    <source>
        <dbReference type="RuleBase" id="RU000363"/>
    </source>
</evidence>
<dbReference type="STRING" id="78915.A0A4P9XRQ0"/>
<keyword evidence="2" id="KW-0521">NADP</keyword>
<gene>
    <name evidence="5" type="ORF">THASP1DRAFT_29440</name>
</gene>
<dbReference type="PANTHER" id="PTHR44169:SF6">
    <property type="entry name" value="NADPH-DEPENDENT 1-ACYLDIHYDROXYACETONE PHOSPHATE REDUCTASE"/>
    <property type="match status" value="1"/>
</dbReference>
<evidence type="ECO:0000313" key="6">
    <source>
        <dbReference type="Proteomes" id="UP000271241"/>
    </source>
</evidence>
<name>A0A4P9XRQ0_9FUNG</name>
<keyword evidence="6" id="KW-1185">Reference proteome</keyword>
<comment type="similarity">
    <text evidence="1 4">Belongs to the short-chain dehydrogenases/reductases (SDR) family.</text>
</comment>
<dbReference type="InterPro" id="IPR020904">
    <property type="entry name" value="Sc_DH/Rdtase_CS"/>
</dbReference>
<dbReference type="PANTHER" id="PTHR44169">
    <property type="entry name" value="NADPH-DEPENDENT 1-ACYLDIHYDROXYACETONE PHOSPHATE REDUCTASE"/>
    <property type="match status" value="1"/>
</dbReference>
<dbReference type="InterPro" id="IPR036291">
    <property type="entry name" value="NAD(P)-bd_dom_sf"/>
</dbReference>
<protein>
    <recommendedName>
        <fullName evidence="7">Oxidoreductase</fullName>
    </recommendedName>
</protein>
<sequence>MAAIENAPNAVVFVTGCSKGGIGYGLCCELAQHGCTVYATARSIEKMDGLQELGIKTLCLDVTDVQAIKEAVETVLSEEGRIDILINNAAMPCTSALLDQDLNAARRIYETNVWGPLAIVQAVAPGMIERRTGTIVNVGSIGGHCATPWSGVYSSSKSAMHAWTNAVRVELRPYGVKVMLVYPGSVQSNIADNAQKGFKWKEGSLFTPFKESVLRRMVMSQGRTSTDDFCRHVVPYMLRKSPPREIYFGTNSTTYWILSFLPAIVRDYVFGRQFGLLGSVDNVQPSN</sequence>
<dbReference type="Gene3D" id="3.40.50.720">
    <property type="entry name" value="NAD(P)-binding Rossmann-like Domain"/>
    <property type="match status" value="1"/>
</dbReference>
<dbReference type="FunFam" id="3.40.50.720:FF:000261">
    <property type="entry name" value="NADPH-dependent 1-acyldihydroxyacetone phosphate reductase"/>
    <property type="match status" value="1"/>
</dbReference>
<evidence type="ECO:0000256" key="1">
    <source>
        <dbReference type="ARBA" id="ARBA00006484"/>
    </source>
</evidence>
<dbReference type="AlphaFoldDB" id="A0A4P9XRQ0"/>
<dbReference type="PRINTS" id="PR00080">
    <property type="entry name" value="SDRFAMILY"/>
</dbReference>
<dbReference type="CDD" id="cd05374">
    <property type="entry name" value="17beta-HSD-like_SDR_c"/>
    <property type="match status" value="1"/>
</dbReference>
<dbReference type="Pfam" id="PF00106">
    <property type="entry name" value="adh_short"/>
    <property type="match status" value="1"/>
</dbReference>
<dbReference type="GO" id="GO:0005783">
    <property type="term" value="C:endoplasmic reticulum"/>
    <property type="evidence" value="ECO:0007669"/>
    <property type="project" value="TreeGrafter"/>
</dbReference>
<reference evidence="6" key="1">
    <citation type="journal article" date="2018" name="Nat. Microbiol.">
        <title>Leveraging single-cell genomics to expand the fungal tree of life.</title>
        <authorList>
            <person name="Ahrendt S.R."/>
            <person name="Quandt C.A."/>
            <person name="Ciobanu D."/>
            <person name="Clum A."/>
            <person name="Salamov A."/>
            <person name="Andreopoulos B."/>
            <person name="Cheng J.F."/>
            <person name="Woyke T."/>
            <person name="Pelin A."/>
            <person name="Henrissat B."/>
            <person name="Reynolds N.K."/>
            <person name="Benny G.L."/>
            <person name="Smith M.E."/>
            <person name="James T.Y."/>
            <person name="Grigoriev I.V."/>
        </authorList>
    </citation>
    <scope>NUCLEOTIDE SEQUENCE [LARGE SCALE GENOMIC DNA]</scope>
    <source>
        <strain evidence="6">RSA 1356</strain>
    </source>
</reference>
<dbReference type="OrthoDB" id="2102561at2759"/>
<dbReference type="GO" id="GO:0016491">
    <property type="term" value="F:oxidoreductase activity"/>
    <property type="evidence" value="ECO:0007669"/>
    <property type="project" value="UniProtKB-KW"/>
</dbReference>
<evidence type="ECO:0008006" key="7">
    <source>
        <dbReference type="Google" id="ProtNLM"/>
    </source>
</evidence>
<dbReference type="Proteomes" id="UP000271241">
    <property type="component" value="Unassembled WGS sequence"/>
</dbReference>
<evidence type="ECO:0000256" key="2">
    <source>
        <dbReference type="ARBA" id="ARBA00022857"/>
    </source>
</evidence>
<dbReference type="InterPro" id="IPR002347">
    <property type="entry name" value="SDR_fam"/>
</dbReference>
<proteinExistence type="inferred from homology"/>
<dbReference type="PROSITE" id="PS00061">
    <property type="entry name" value="ADH_SHORT"/>
    <property type="match status" value="1"/>
</dbReference>
<evidence type="ECO:0000313" key="5">
    <source>
        <dbReference type="EMBL" id="RKP08773.1"/>
    </source>
</evidence>
<accession>A0A4P9XRQ0</accession>
<evidence type="ECO:0000256" key="3">
    <source>
        <dbReference type="ARBA" id="ARBA00023002"/>
    </source>
</evidence>
<keyword evidence="3" id="KW-0560">Oxidoreductase</keyword>
<organism evidence="5 6">
    <name type="scientific">Thamnocephalis sphaerospora</name>
    <dbReference type="NCBI Taxonomy" id="78915"/>
    <lineage>
        <taxon>Eukaryota</taxon>
        <taxon>Fungi</taxon>
        <taxon>Fungi incertae sedis</taxon>
        <taxon>Zoopagomycota</taxon>
        <taxon>Zoopagomycotina</taxon>
        <taxon>Zoopagomycetes</taxon>
        <taxon>Zoopagales</taxon>
        <taxon>Sigmoideomycetaceae</taxon>
        <taxon>Thamnocephalis</taxon>
    </lineage>
</organism>
<dbReference type="PRINTS" id="PR00081">
    <property type="entry name" value="GDHRDH"/>
</dbReference>